<feature type="region of interest" description="Disordered" evidence="4">
    <location>
        <begin position="2251"/>
        <end position="2272"/>
    </location>
</feature>
<keyword evidence="7" id="KW-1185">Reference proteome</keyword>
<dbReference type="InterPro" id="IPR020802">
    <property type="entry name" value="TesA-like"/>
</dbReference>
<feature type="compositionally biased region" description="Basic and acidic residues" evidence="4">
    <location>
        <begin position="2254"/>
        <end position="2265"/>
    </location>
</feature>
<dbReference type="SMART" id="SM00824">
    <property type="entry name" value="PKS_TE"/>
    <property type="match status" value="1"/>
</dbReference>
<feature type="domain" description="Carrier" evidence="5">
    <location>
        <begin position="1970"/>
        <end position="2044"/>
    </location>
</feature>
<dbReference type="InterPro" id="IPR020845">
    <property type="entry name" value="AMP-binding_CS"/>
</dbReference>
<dbReference type="EMBL" id="LVHI01000012">
    <property type="protein sequence ID" value="OAK54567.1"/>
    <property type="molecule type" value="Genomic_DNA"/>
</dbReference>
<evidence type="ECO:0000256" key="3">
    <source>
        <dbReference type="ARBA" id="ARBA00022553"/>
    </source>
</evidence>
<dbReference type="PROSITE" id="PS00012">
    <property type="entry name" value="PHOSPHOPANTETHEINE"/>
    <property type="match status" value="2"/>
</dbReference>
<dbReference type="FunFam" id="3.40.50.980:FF:000001">
    <property type="entry name" value="Non-ribosomal peptide synthetase"/>
    <property type="match status" value="1"/>
</dbReference>
<dbReference type="InterPro" id="IPR000873">
    <property type="entry name" value="AMP-dep_synth/lig_dom"/>
</dbReference>
<dbReference type="UniPathway" id="UPA00011"/>
<dbReference type="Gene3D" id="1.10.1200.10">
    <property type="entry name" value="ACP-like"/>
    <property type="match status" value="3"/>
</dbReference>
<feature type="region of interest" description="Disordered" evidence="4">
    <location>
        <begin position="3534"/>
        <end position="3563"/>
    </location>
</feature>
<accession>A0A177YGC3</accession>
<keyword evidence="3" id="KW-0597">Phosphoprotein</keyword>
<dbReference type="SUPFAM" id="SSF52777">
    <property type="entry name" value="CoA-dependent acyltransferases"/>
    <property type="match status" value="10"/>
</dbReference>
<dbReference type="SUPFAM" id="SSF56801">
    <property type="entry name" value="Acetyl-CoA synthetase-like"/>
    <property type="match status" value="3"/>
</dbReference>
<reference evidence="6 7" key="1">
    <citation type="submission" date="2016-03" db="EMBL/GenBank/DDBJ databases">
        <title>Genome sequence of Rhodococcus kyotonensis KB10.</title>
        <authorList>
            <person name="Jeong H."/>
            <person name="Hong C.E."/>
            <person name="Jo S.H."/>
            <person name="Park J.M."/>
        </authorList>
    </citation>
    <scope>NUCLEOTIDE SEQUENCE [LARGE SCALE GENOMIC DNA]</scope>
    <source>
        <strain evidence="6 7">KB10</strain>
    </source>
</reference>
<dbReference type="SUPFAM" id="SSF53474">
    <property type="entry name" value="alpha/beta-Hydrolases"/>
    <property type="match status" value="1"/>
</dbReference>
<dbReference type="Pfam" id="PF00668">
    <property type="entry name" value="Condensation"/>
    <property type="match status" value="5"/>
</dbReference>
<dbReference type="Gene3D" id="2.30.38.10">
    <property type="entry name" value="Luciferase, Domain 3"/>
    <property type="match status" value="3"/>
</dbReference>
<dbReference type="PANTHER" id="PTHR45527:SF1">
    <property type="entry name" value="FATTY ACID SYNTHASE"/>
    <property type="match status" value="1"/>
</dbReference>
<dbReference type="InterPro" id="IPR001242">
    <property type="entry name" value="Condensation_dom"/>
</dbReference>
<dbReference type="Gene3D" id="3.30.300.30">
    <property type="match status" value="3"/>
</dbReference>
<dbReference type="InterPro" id="IPR045851">
    <property type="entry name" value="AMP-bd_C_sf"/>
</dbReference>
<dbReference type="Pfam" id="PF00975">
    <property type="entry name" value="Thioesterase"/>
    <property type="match status" value="1"/>
</dbReference>
<dbReference type="SUPFAM" id="SSF47336">
    <property type="entry name" value="ACP-like"/>
    <property type="match status" value="4"/>
</dbReference>
<dbReference type="SMART" id="SM00823">
    <property type="entry name" value="PKS_PP"/>
    <property type="match status" value="4"/>
</dbReference>
<dbReference type="Gene3D" id="3.40.50.1820">
    <property type="entry name" value="alpha/beta hydrolase"/>
    <property type="match status" value="1"/>
</dbReference>
<dbReference type="Pfam" id="PF13193">
    <property type="entry name" value="AMP-binding_C"/>
    <property type="match status" value="2"/>
</dbReference>
<dbReference type="NCBIfam" id="TIGR01733">
    <property type="entry name" value="AA-adenyl-dom"/>
    <property type="match status" value="3"/>
</dbReference>
<feature type="domain" description="Carrier" evidence="5">
    <location>
        <begin position="2997"/>
        <end position="3070"/>
    </location>
</feature>
<evidence type="ECO:0000256" key="1">
    <source>
        <dbReference type="ARBA" id="ARBA00001957"/>
    </source>
</evidence>
<dbReference type="GO" id="GO:0008610">
    <property type="term" value="P:lipid biosynthetic process"/>
    <property type="evidence" value="ECO:0007669"/>
    <property type="project" value="UniProtKB-ARBA"/>
</dbReference>
<evidence type="ECO:0000313" key="7">
    <source>
        <dbReference type="Proteomes" id="UP000077519"/>
    </source>
</evidence>
<dbReference type="NCBIfam" id="NF003417">
    <property type="entry name" value="PRK04813.1"/>
    <property type="match status" value="3"/>
</dbReference>
<dbReference type="GO" id="GO:0005737">
    <property type="term" value="C:cytoplasm"/>
    <property type="evidence" value="ECO:0007669"/>
    <property type="project" value="TreeGrafter"/>
</dbReference>
<dbReference type="Pfam" id="PF00550">
    <property type="entry name" value="PP-binding"/>
    <property type="match status" value="4"/>
</dbReference>
<dbReference type="GO" id="GO:0043041">
    <property type="term" value="P:amino acid activation for nonribosomal peptide biosynthetic process"/>
    <property type="evidence" value="ECO:0007669"/>
    <property type="project" value="TreeGrafter"/>
</dbReference>
<dbReference type="InterPro" id="IPR023213">
    <property type="entry name" value="CAT-like_dom_sf"/>
</dbReference>
<proteinExistence type="predicted"/>
<name>A0A177YGC3_9NOCA</name>
<dbReference type="GO" id="GO:0044550">
    <property type="term" value="P:secondary metabolite biosynthetic process"/>
    <property type="evidence" value="ECO:0007669"/>
    <property type="project" value="TreeGrafter"/>
</dbReference>
<dbReference type="PANTHER" id="PTHR45527">
    <property type="entry name" value="NONRIBOSOMAL PEPTIDE SYNTHETASE"/>
    <property type="match status" value="1"/>
</dbReference>
<dbReference type="GO" id="GO:0003824">
    <property type="term" value="F:catalytic activity"/>
    <property type="evidence" value="ECO:0007669"/>
    <property type="project" value="InterPro"/>
</dbReference>
<feature type="domain" description="Carrier" evidence="5">
    <location>
        <begin position="965"/>
        <end position="1039"/>
    </location>
</feature>
<dbReference type="InterPro" id="IPR006162">
    <property type="entry name" value="Ppantetheine_attach_site"/>
</dbReference>
<keyword evidence="2" id="KW-0596">Phosphopantetheine</keyword>
<dbReference type="Pfam" id="PF00501">
    <property type="entry name" value="AMP-binding"/>
    <property type="match status" value="3"/>
</dbReference>
<evidence type="ECO:0000313" key="6">
    <source>
        <dbReference type="EMBL" id="OAK54567.1"/>
    </source>
</evidence>
<dbReference type="PROSITE" id="PS00455">
    <property type="entry name" value="AMP_BINDING"/>
    <property type="match status" value="3"/>
</dbReference>
<evidence type="ECO:0000256" key="2">
    <source>
        <dbReference type="ARBA" id="ARBA00022450"/>
    </source>
</evidence>
<dbReference type="Proteomes" id="UP000077519">
    <property type="component" value="Unassembled WGS sequence"/>
</dbReference>
<dbReference type="Gene3D" id="3.30.559.30">
    <property type="entry name" value="Nonribosomal peptide synthetase, condensation domain"/>
    <property type="match status" value="5"/>
</dbReference>
<dbReference type="Gene3D" id="3.40.50.980">
    <property type="match status" value="6"/>
</dbReference>
<dbReference type="Gene3D" id="3.30.559.10">
    <property type="entry name" value="Chloramphenicol acetyltransferase-like domain"/>
    <property type="match status" value="5"/>
</dbReference>
<evidence type="ECO:0000256" key="4">
    <source>
        <dbReference type="SAM" id="MobiDB-lite"/>
    </source>
</evidence>
<feature type="domain" description="Carrier" evidence="5">
    <location>
        <begin position="4077"/>
        <end position="4152"/>
    </location>
</feature>
<comment type="cofactor">
    <cofactor evidence="1">
        <name>pantetheine 4'-phosphate</name>
        <dbReference type="ChEBI" id="CHEBI:47942"/>
    </cofactor>
</comment>
<comment type="caution">
    <text evidence="6">The sequence shown here is derived from an EMBL/GenBank/DDBJ whole genome shotgun (WGS) entry which is preliminary data.</text>
</comment>
<dbReference type="InterPro" id="IPR029058">
    <property type="entry name" value="AB_hydrolase_fold"/>
</dbReference>
<dbReference type="InterPro" id="IPR036736">
    <property type="entry name" value="ACP-like_sf"/>
</dbReference>
<dbReference type="InterPro" id="IPR009081">
    <property type="entry name" value="PP-bd_ACP"/>
</dbReference>
<dbReference type="InterPro" id="IPR001031">
    <property type="entry name" value="Thioesterase"/>
</dbReference>
<protein>
    <recommendedName>
        <fullName evidence="5">Carrier domain-containing protein</fullName>
    </recommendedName>
</protein>
<dbReference type="GO" id="GO:0031177">
    <property type="term" value="F:phosphopantetheine binding"/>
    <property type="evidence" value="ECO:0007669"/>
    <property type="project" value="InterPro"/>
</dbReference>
<dbReference type="InterPro" id="IPR025110">
    <property type="entry name" value="AMP-bd_C"/>
</dbReference>
<dbReference type="PROSITE" id="PS50075">
    <property type="entry name" value="CARRIER"/>
    <property type="match status" value="4"/>
</dbReference>
<dbReference type="CDD" id="cd05930">
    <property type="entry name" value="A_NRPS"/>
    <property type="match status" value="3"/>
</dbReference>
<dbReference type="RefSeq" id="WP_254303488.1">
    <property type="nucleotide sequence ID" value="NZ_LVHI01000012.1"/>
</dbReference>
<gene>
    <name evidence="6" type="ORF">A3K89_04210</name>
</gene>
<dbReference type="InterPro" id="IPR010071">
    <property type="entry name" value="AA_adenyl_dom"/>
</dbReference>
<sequence length="4372" mass="465913">MTLVEEHRTDTAAALMPLTGAQLGIWNAQRLEPDSPYYLVGEVLEIDASDDGVPIDVSVLIDAISATVAEADTMRLRFVASDDGPRQWIEPADAVDVPVVDLTGQADPHAAAHEHVTRIRRDAAEAAREMVDRELFVYTVLRLSETEVWCVQLYHHLIVDGYSAAMISRRLAARYTSAVTGKTLRPNPFGSFTDVVTEDVRYRESDDASSDRDYWMRRLSPLPELRGRSTGDVGSAPQTHSARAVVEADGMALLRSIAEDIGCTWADVFIGAYAGFVARLQQTTDVVLALPIMVRTTRATLTTPSMAVNVLPLRVSVSLTDDVRALATSVAAALGELRAHQRYRGEDIVRDLSAPGAGALLHGVGINLKAFDVELDFAGAVGTLRNVAGGPPEELGLTATPLDGGRMLLGFEVDARAVSAEAAAARVRGLAELVGALCAPERPTLADVDLRGTGIPAGWTPPPLVRDAPPVRTVFADMVVRHADEVVLVDSETHWTAAELGERVGTIAGVLRRRGVGADDIVALALPRSADIVASIFAVWEVGAAYVVLDPAYPTERLDALASQAKPVLMLCAETSPVAVDCDVLLLNDLTGDAVRLGESAASRPDDMAYVLFTSGSTGTPKGVVVRAGGLAHLVARQRASVYADAASRVGGRRLHVAHTTSFAFDASLDPLLWILDGHRVFLYDSDVQRDADLQIQKFADDAIDVVDTTPSMASFLVDAGLAESGVTTVVVGGEALPPALAAVLGASAARVYNMYGPTEATVDAISDDVDSGVVRIGRPLDGTAAYLLDGALRPVLDGEVGELYLAGPQLARGYLDRPGATADRFVANPYLPGRRMYRTGDLARWDDATGFEYLGRADDQVKIRGHRVELREVEEVLAQIDPVRAAVAVVFGSGAGTKVVGYVTAHEATSGDDIRRALLTRVPDHLVPSAVVVLDELPVTVNGKVDRARLPAPSASGPVSVDRTPSTSAEFALCAVVGEVLGHDDVSVDSDLFTLGGDSIGAIAISARLRGHGVVLTPKEILSGRDLAALAAASRTLERRADDVDDDIAVGPAPTTPVMRNALSVDTLDAVASYAQWTAVEVDEHVDVEQLQAALRTVLGRHAALRMTVRDAESVDIAESADPAEVAELGPMSSADAGTRTACLAHELAQDLNPVAGTMVRLGVIRVVDGPDRVLTVVHHFAVDAVSWSVLVADLVATASGRELARTDEQSWRHRAGELADRAAAHRYLDELSHWSAVLTSNRAVLTETAPRPGVDTHATASVTTTTASGAVAAAVLDLCAKYSARPDDVLLVALALAVRSSFGDQGDFPVLMEGHGRDTENGDRRGRGSTVGWFTTEYPVTVPGSCVSADERFAEARSGGAVLAEMLHAVKTDRRRGRDSGVGYGVLRFLDDAGRDLASLPAPQIVLNYMGASTGLSGAGWRSAPGDAFGVVEPHGRTLSEVLAVNVFAQDSHLVIEWTAANELLDADAVASLQSSFADALESLTVHAAVFDGGLSAVDCDTVSVTQRQIDELESITGPLDTLLPLSPLQAGLLAHAARHAERDVYTLTAVVDLDGDLDPRRLHDAFDAVVSRHPNLASGFHFEGVDEPVQSIPRDKSVRWDVTDVRTLSRRAADSVAALVQNRAATTVFDVRRGPLLAAHVVLLPQSRTRLVLNAHHLVTDGWSTPIVLRELVQHYNHGGAGRAPAADYADFLRWLSRLDHTALQELWRTRLAGVTEPTIVARGTGDSGTAGSSIAVELPSSTGEALAGLARENGLTVNTLVQGAWSAVLCALVGGDDVVFGTTVSGRPSDLDRVEEMVGLFSNTVPVRMQLDARPLREVLQRSQSEQYDLGDAQQLPLSEIEAFADARGRGPLFDTLVVFENYPGAFGADDDPSAETRILGIGNVSVTQYPLSLLAPPGDRFTLVVDHDPGEVGVDVVRAVVQSLSEILTEMIVDLERPASDFVPSSIPTLPPRRDARAASVVPSSAADPLTAETVATQLSTVLEVPIGVDDDFFDRGGHSLAAMRAVAALRRVGIAVTVAEIFDARTPRSIAALSRTLAIPPAPESITAEPVVSSAQKRLWILERLSPGSHAHDVPVVLELAGPVDVDALRDAWRDVLVHFDILRTCYPADAGGDPRPHVRGESEIPKLTIVDASVDMQEAAQSFLTAPDAVFDIERRVPARASVIRGSGDRLVLVIVVHHIAIDGASVRVVLESLGRAYEQRLAGQVPRLDSGAPSFWEFAAQADTPSDSVQYWSSALADLPAELDLPTDRPRPRDASHRSVGVRTAVSEKTAREMRAAAVRHGVSPLMILEAAVALAWNRFGAGVDIPLGTTVSDRELLGDGRFRDTVGYLVNTVVHRIDLSGNPTPAQVLERVRATSLAALEHQHVPFDRVVDAVAPERLLGRHPLFQTMVGHEVRGDSMRWGEATATELEPVDPPARMDVAVWLRESRDGTEVAVGGAADLFDVGTTRNLAAEIIRSLDDVLERPDEPLSRSGRDDLLYSPVRESVPQSLIRRFHDRAVHDPNGVAVVAGDRVLTYGELASRVEATARVLTENGVRPGSVVGVAIGRDEDLPTALLAVLRCGAAYLPLDVDYPRQRLQYMMDDARPTCVLVQRATVDAVSWIDLPAVLVDDVDVERRSDVVLPPVPVADDALAYVIHTSGTTGNPKGVMVTTANLAAFADAAVRLGWVRSSDTLVAVTTVSFDIAVLELLCPLIVGASVVVVPRTTVVDPPKLAAVIAESNATVVQATPSLWRLLLGSLRDCSVRVLVGGEAVPAELADQLTAVGDTVWNVYGPTEATVWATAAELRRGTPVTIGSPWIDVDARVLDEWLREVPNGAAGELYLGGAQVARGYLNRPSHSATRFVAHPSKAGERLYRTGDLVRKRDGRLEYLRRTDDQVKVRGFRVELGDVESALRALDGIADAAAKVAEIADGTVRLFGYVVPVDGIEPNGDVVRERLAATVPNQLLPQSITVLSSLPRTLNGKLDRGALPVPRRREETEETVAQGDRAGSTILGDLLAAATEVLGTEVAPDVGFFAAGGDSIAAVRFVAAAGRRGVTVQVASVFESHSFVDLADTAIRSSGVAEDASTELVEVGDAERETLDADYAGWQRVLPLTPLQRGMYFQSVTSGQSADSYHVQHRFTFAETIDRRALNIAVAAVLRRYPNLTAVFTHAVFAEPVSILRPAAVVVDEQFVESSADFDAVAADEFARPFRLDRGPLLRAVVAVASKTEQLIVTGHHLLTDAWSQGVLFGELFVLYGVARTLAGPETTDDDVVDAALRVLEPPADFTDHLRRLSALDDDAARAAWARRLADLDEPTIVARRNGRGAMSVPNRHTRRVDDTVRDAVTALAADLGITVSAIVSAAWGLTLRRVTGRDDVVFGTTVSGRDPRVPRADRMVGLTLNTVPVRVTMSPRTTLRELVRDVFAGQASVIDHHHLGLGEISRAAGFDTLFDTLMVFRNVGGDADRAGVFERVGITHAEAFDATHYAVTLDVDPRSRSGGMELTLENRPELVDDATAGALSSVVVDMLGALVGVTGAVTVADTGRDRDDPESTPLTPARISMPGPGDHEGSIDVLLSERAASSPDGPALTCGTETLTARQFDDRVTALASVLAASGVGAGDVVALLLPRTADHVVAIFAVMRAGAAYLPLDRAHPASRHVELVLDSRAAAIVTVDASSDDVAAVTAALPASVDVLDLSDPAVRSVLSGSAPPPTVSPDRIAGPVHPDQLAYVIYTSGSTGKPKGVQVGHRGLTAMYHNHRDEIFRPTEQSVGGRTLRIAHTVSFSFDMSWEELFWMVAGHHVHVVDEAARADPIGLVGHYRDVGIDVVNVTPSYARELIAAGLLDGERAPVLVMLGGEAVPQELWTRLREQDGVDGYDLYGPTEFTINAMGSAVADSETPCLGRPVRNASARVLDSGLRPVEVGASGELYMSGDGVAHGYLGRVGQTSSVFVADPFTVGQRMYRTGDLVRYLPGGRLEYLGRVDRQVKIRGMRIELGEVESALESLPGVERAAATVRDDSGIPRLIGYVVASGESADLRALLRDSVPAHLVPSRIVVVHHIPLTINGKLDRAALPEPPRRDVADTLRTDTQRRVAHIFSDVLGWNDIGGDDGFADCGGDSLAAMRVVSRVQREFGVRVEIADLIARQSVSSIAELVDAGGSSSGDHILLRFPTAATGDPLFCIHPAGGVAWQFAPLAARIDRPVVGLQLPLERPHTFDELVELYVQTVRQEQPDGPYDLLGYSFGGVLAHAMAARLDALGESVGFVGLIDSEPADGHTSTDTMRTAKTVAPELAPHIDANFAYTASLLRNATSPTYRGTLTLFEAQRSKPPLGFADRWTRVHDGELVVHAVDADHDGMVGAGGWSSIVPLLAHEKDSDGR</sequence>
<organism evidence="6 7">
    <name type="scientific">Rhodococcoides kyotonense</name>
    <dbReference type="NCBI Taxonomy" id="398843"/>
    <lineage>
        <taxon>Bacteria</taxon>
        <taxon>Bacillati</taxon>
        <taxon>Actinomycetota</taxon>
        <taxon>Actinomycetes</taxon>
        <taxon>Mycobacteriales</taxon>
        <taxon>Nocardiaceae</taxon>
        <taxon>Rhodococcoides</taxon>
    </lineage>
</organism>
<dbReference type="InterPro" id="IPR020806">
    <property type="entry name" value="PKS_PP-bd"/>
</dbReference>
<evidence type="ECO:0000259" key="5">
    <source>
        <dbReference type="PROSITE" id="PS50075"/>
    </source>
</evidence>